<feature type="region of interest" description="Disordered" evidence="5">
    <location>
        <begin position="1227"/>
        <end position="1264"/>
    </location>
</feature>
<feature type="compositionally biased region" description="Polar residues" evidence="5">
    <location>
        <begin position="853"/>
        <end position="865"/>
    </location>
</feature>
<feature type="compositionally biased region" description="Polar residues" evidence="5">
    <location>
        <begin position="360"/>
        <end position="377"/>
    </location>
</feature>
<evidence type="ECO:0000256" key="4">
    <source>
        <dbReference type="ARBA" id="ARBA00061114"/>
    </source>
</evidence>
<feature type="region of interest" description="Disordered" evidence="5">
    <location>
        <begin position="783"/>
        <end position="866"/>
    </location>
</feature>
<comment type="similarity">
    <text evidence="4">Belongs to the RFX family.</text>
</comment>
<dbReference type="Proteomes" id="UP001152320">
    <property type="component" value="Chromosome 9"/>
</dbReference>
<dbReference type="GO" id="GO:0000978">
    <property type="term" value="F:RNA polymerase II cis-regulatory region sequence-specific DNA binding"/>
    <property type="evidence" value="ECO:0007669"/>
    <property type="project" value="TreeGrafter"/>
</dbReference>
<evidence type="ECO:0000313" key="8">
    <source>
        <dbReference type="Proteomes" id="UP001152320"/>
    </source>
</evidence>
<evidence type="ECO:0000313" key="7">
    <source>
        <dbReference type="EMBL" id="KAJ8035651.1"/>
    </source>
</evidence>
<feature type="compositionally biased region" description="Basic and acidic residues" evidence="5">
    <location>
        <begin position="795"/>
        <end position="818"/>
    </location>
</feature>
<dbReference type="InterPro" id="IPR003150">
    <property type="entry name" value="DNA-bd_RFX"/>
</dbReference>
<evidence type="ECO:0000256" key="3">
    <source>
        <dbReference type="ARBA" id="ARBA00023242"/>
    </source>
</evidence>
<evidence type="ECO:0000259" key="6">
    <source>
        <dbReference type="PROSITE" id="PS51526"/>
    </source>
</evidence>
<organism evidence="7 8">
    <name type="scientific">Holothuria leucospilota</name>
    <name type="common">Black long sea cucumber</name>
    <name type="synonym">Mertensiothuria leucospilota</name>
    <dbReference type="NCBI Taxonomy" id="206669"/>
    <lineage>
        <taxon>Eukaryota</taxon>
        <taxon>Metazoa</taxon>
        <taxon>Echinodermata</taxon>
        <taxon>Eleutherozoa</taxon>
        <taxon>Echinozoa</taxon>
        <taxon>Holothuroidea</taxon>
        <taxon>Aspidochirotacea</taxon>
        <taxon>Aspidochirotida</taxon>
        <taxon>Holothuriidae</taxon>
        <taxon>Holothuria</taxon>
    </lineage>
</organism>
<dbReference type="PANTHER" id="PTHR12619:SF21">
    <property type="entry name" value="RFX-TYPE WINGED-HELIX DOMAIN-CONTAINING PROTEIN"/>
    <property type="match status" value="1"/>
</dbReference>
<dbReference type="GO" id="GO:0005634">
    <property type="term" value="C:nucleus"/>
    <property type="evidence" value="ECO:0007669"/>
    <property type="project" value="UniProtKB-SubCell"/>
</dbReference>
<feature type="compositionally biased region" description="Polar residues" evidence="5">
    <location>
        <begin position="1234"/>
        <end position="1249"/>
    </location>
</feature>
<dbReference type="InterPro" id="IPR036388">
    <property type="entry name" value="WH-like_DNA-bd_sf"/>
</dbReference>
<feature type="compositionally biased region" description="Polar residues" evidence="5">
    <location>
        <begin position="10"/>
        <end position="22"/>
    </location>
</feature>
<comment type="subcellular location">
    <subcellularLocation>
        <location evidence="1">Nucleus</location>
    </subcellularLocation>
</comment>
<reference evidence="7" key="1">
    <citation type="submission" date="2021-10" db="EMBL/GenBank/DDBJ databases">
        <title>Tropical sea cucumber genome reveals ecological adaptation and Cuvierian tubules defense mechanism.</title>
        <authorList>
            <person name="Chen T."/>
        </authorList>
    </citation>
    <scope>NUCLEOTIDE SEQUENCE</scope>
    <source>
        <strain evidence="7">Nanhai2018</strain>
        <tissue evidence="7">Muscle</tissue>
    </source>
</reference>
<protein>
    <submittedName>
        <fullName evidence="7">DNA-binding protein Rfx5</fullName>
    </submittedName>
</protein>
<dbReference type="Pfam" id="PF02257">
    <property type="entry name" value="RFX_DNA_binding"/>
    <property type="match status" value="1"/>
</dbReference>
<dbReference type="EMBL" id="JAIZAY010000009">
    <property type="protein sequence ID" value="KAJ8035651.1"/>
    <property type="molecule type" value="Genomic_DNA"/>
</dbReference>
<keyword evidence="3" id="KW-0539">Nucleus</keyword>
<dbReference type="Pfam" id="PF18326">
    <property type="entry name" value="RFX5_N"/>
    <property type="match status" value="1"/>
</dbReference>
<feature type="region of interest" description="Disordered" evidence="5">
    <location>
        <begin position="989"/>
        <end position="1015"/>
    </location>
</feature>
<feature type="compositionally biased region" description="Polar residues" evidence="5">
    <location>
        <begin position="823"/>
        <end position="839"/>
    </location>
</feature>
<dbReference type="InterPro" id="IPR036390">
    <property type="entry name" value="WH_DNA-bd_sf"/>
</dbReference>
<evidence type="ECO:0000256" key="5">
    <source>
        <dbReference type="SAM" id="MobiDB-lite"/>
    </source>
</evidence>
<dbReference type="SUPFAM" id="SSF46785">
    <property type="entry name" value="Winged helix' DNA-binding domain"/>
    <property type="match status" value="1"/>
</dbReference>
<dbReference type="GO" id="GO:0000981">
    <property type="term" value="F:DNA-binding transcription factor activity, RNA polymerase II-specific"/>
    <property type="evidence" value="ECO:0007669"/>
    <property type="project" value="TreeGrafter"/>
</dbReference>
<proteinExistence type="inferred from homology"/>
<dbReference type="OrthoDB" id="10069709at2759"/>
<dbReference type="PANTHER" id="PTHR12619">
    <property type="entry name" value="RFX TRANSCRIPTION FACTOR FAMILY"/>
    <property type="match status" value="1"/>
</dbReference>
<feature type="region of interest" description="Disordered" evidence="5">
    <location>
        <begin position="1022"/>
        <end position="1041"/>
    </location>
</feature>
<feature type="domain" description="RFX-type winged-helix" evidence="6">
    <location>
        <begin position="108"/>
        <end position="183"/>
    </location>
</feature>
<feature type="region of interest" description="Disordered" evidence="5">
    <location>
        <begin position="1"/>
        <end position="37"/>
    </location>
</feature>
<dbReference type="InterPro" id="IPR039779">
    <property type="entry name" value="RFX-like"/>
</dbReference>
<evidence type="ECO:0000256" key="2">
    <source>
        <dbReference type="ARBA" id="ARBA00023125"/>
    </source>
</evidence>
<dbReference type="FunFam" id="1.10.10.10:FF:000128">
    <property type="entry name" value="DNA-binding protein RFX5 isoform X1"/>
    <property type="match status" value="1"/>
</dbReference>
<dbReference type="PROSITE" id="PS51526">
    <property type="entry name" value="RFX_DBD"/>
    <property type="match status" value="1"/>
</dbReference>
<name>A0A9Q1BZ71_HOLLE</name>
<gene>
    <name evidence="7" type="ORF">HOLleu_19392</name>
</gene>
<dbReference type="Gene3D" id="1.10.10.10">
    <property type="entry name" value="Winged helix-like DNA-binding domain superfamily/Winged helix DNA-binding domain"/>
    <property type="match status" value="1"/>
</dbReference>
<comment type="caution">
    <text evidence="7">The sequence shown here is derived from an EMBL/GenBank/DDBJ whole genome shotgun (WGS) entry which is preliminary data.</text>
</comment>
<feature type="region of interest" description="Disordered" evidence="5">
    <location>
        <begin position="1353"/>
        <end position="1376"/>
    </location>
</feature>
<evidence type="ECO:0000256" key="1">
    <source>
        <dbReference type="ARBA" id="ARBA00004123"/>
    </source>
</evidence>
<accession>A0A9Q1BZ71</accession>
<feature type="compositionally biased region" description="Polar residues" evidence="5">
    <location>
        <begin position="989"/>
        <end position="1011"/>
    </location>
</feature>
<keyword evidence="8" id="KW-1185">Reference proteome</keyword>
<dbReference type="Gene3D" id="6.10.140.1290">
    <property type="match status" value="1"/>
</dbReference>
<sequence length="1446" mass="154800">MAANRPVNVISGTAEKQLNSKSGTGGKPKGNKHRTRNETYMEKLENAVSLSSKRKIESILTEVNNLGDVEKMLLYLRLPTGFSESDVSSFTKSPPSVPNSSREEHTKAYNWICSHLEESPDTSMPKQDVYEEYKTYCDNFKLQAVCPADFGKIMKGVFPNMKRRRLGTRGNSRYCYSGIRKKTEMKSPALPHLDLSSAVKPCHLCPDHQVITAAAEVVCSWEKKSHSKDFPDIIQCAQYLIHEGHVPKESDPAKVFISALEECDKAPKLSRLDQNQDAWLQRSPEERRRETQHQLQMKLQQNQLKNQLRKEEERKKSFGVQVCESGIDNSEVNSEQLASSTASLTKDGTEAESSEAPQVGGNSLVSPVPGTSASANLKESPKKKLTPIQPKTPLRNQVCFIPVPFQPKDNEPLKLVYVPATGKQFAIPARMNIQGTQPLPGSSQALIPAQACQNTVQVGNKLIVPVPQVQIQAAVTKPATSFNTSGQVVDQQGTSVSLQGAKVKSVPQQRIQTVSNQWPNQSKVQVINQGITLTVSEGALIGASQGGVTSSVITTETQKVNQNLNGGIGTSAVLGVGNNQKHAVIVARNKQSGIISVQQTQGIADLARSPDNGSAAGKVSNEMVVVPSTPPLSSNIPPSAMEVVIAQSNPRGQGETQPQYVVTKPLQSTPNVTGKGHQLLPTSVANMASLEALFTASGSSQAAAKIGNSLDQTVTMSNQGLSQLAPMLTRGNSSPASLSLAAGCSTSGGLQHGTRSDMTQSASQLLRCFSESFRGNQGLGEALSQNEGQAQVKEAQPKSEDKQVKQPSRLEELLREPKPLLATKSSKSNSTARRNSQARPKSVARMLDRKGVTNDQLNGSSSSGNLAERKTSVLDGAHPQISSALPSLSINKPKSGNMPTVSGMSEATMLPSKFRGKTEGGQGESPIIQTAQQGNNQLRVQFPQQSVTLIAQDVPVSGGMNQKLVMRLPNTSQSQLLNMLQNSNIAASPSQVTVGSPAPSTGQLSAPSTPLANLGSPEAVISRSANNTPMSDVGSVPASPAQQQQAQLFFVPINQGQLDPALISNNNKSPVKPKHRPVFFSNQHMPLVNAIVGNTEAATPLDLTLSEGTTLAHLQTQGGTQINVGSRKRHHSGDVLSLDNTTQDSTTFRKQGISIPANQNVIGNIGNFNTITDMPPPSSLPHGPVGGHAYLRGGKPLLTSRLGVRGNTASRKRNVSGPSISVQAVQQQISQQQTDMNIPSTSSCGSSNEATDRERNLAKRSRSVPLPELSESLKNFIISTDKGGCTPAKFPEEIEKSLKYEPTPRGVHLGLNSQFGAKRNLTTELEGMGSDQDQREQSADAMFNAILNNITGKDESESGRQTHHLVGSTGSGNCASSHTEIVPNAELDRNWTGLLPEDSSLVQPVMTLEDNASNSSLELQGYSFDNFVSTSSLELMQTFPASVSCD</sequence>
<feature type="region of interest" description="Disordered" evidence="5">
    <location>
        <begin position="884"/>
        <end position="904"/>
    </location>
</feature>
<feature type="region of interest" description="Disordered" evidence="5">
    <location>
        <begin position="331"/>
        <end position="389"/>
    </location>
</feature>
<feature type="compositionally biased region" description="Polar residues" evidence="5">
    <location>
        <begin position="331"/>
        <end position="346"/>
    </location>
</feature>
<keyword evidence="2 7" id="KW-0238">DNA-binding</keyword>